<comment type="subcellular location">
    <subcellularLocation>
        <location evidence="1">Membrane</location>
        <topology evidence="1">Multi-pass membrane protein</topology>
    </subcellularLocation>
</comment>
<sequence length="153" mass="16562">MQPANDNMSAYTETKTDCADAQQTASTPDPTVEEIVELATDALHAKQYEWSVKWAWVKAEARLVRKSILVTALATLAAFALACCCWLLVNISIAAALHHFAVPLVAIALGLLFINGALCWLAWRTASKALTLVSLSRIVEVFTGSKQEAVSDD</sequence>
<protein>
    <submittedName>
        <fullName evidence="6">Uncharacterized protein</fullName>
    </submittedName>
</protein>
<dbReference type="EMBL" id="FQWD01000002">
    <property type="protein sequence ID" value="SHG12038.1"/>
    <property type="molecule type" value="Genomic_DNA"/>
</dbReference>
<keyword evidence="2 5" id="KW-0812">Transmembrane</keyword>
<dbReference type="AlphaFoldDB" id="A0A1M5H801"/>
<evidence type="ECO:0000256" key="5">
    <source>
        <dbReference type="SAM" id="Phobius"/>
    </source>
</evidence>
<feature type="transmembrane region" description="Helical" evidence="5">
    <location>
        <begin position="68"/>
        <end position="89"/>
    </location>
</feature>
<dbReference type="GO" id="GO:0016020">
    <property type="term" value="C:membrane"/>
    <property type="evidence" value="ECO:0007669"/>
    <property type="project" value="UniProtKB-SubCell"/>
</dbReference>
<accession>A0A1M5H801</accession>
<evidence type="ECO:0000256" key="1">
    <source>
        <dbReference type="ARBA" id="ARBA00004141"/>
    </source>
</evidence>
<evidence type="ECO:0000256" key="2">
    <source>
        <dbReference type="ARBA" id="ARBA00022692"/>
    </source>
</evidence>
<dbReference type="OrthoDB" id="9893662at2"/>
<keyword evidence="4 5" id="KW-0472">Membrane</keyword>
<keyword evidence="3 5" id="KW-1133">Transmembrane helix</keyword>
<name>A0A1M5H801_9ALTE</name>
<evidence type="ECO:0000313" key="6">
    <source>
        <dbReference type="EMBL" id="SHG12038.1"/>
    </source>
</evidence>
<dbReference type="InterPro" id="IPR035906">
    <property type="entry name" value="MetI-like_sf"/>
</dbReference>
<dbReference type="SUPFAM" id="SSF161098">
    <property type="entry name" value="MetI-like"/>
    <property type="match status" value="1"/>
</dbReference>
<reference evidence="7" key="1">
    <citation type="submission" date="2016-11" db="EMBL/GenBank/DDBJ databases">
        <authorList>
            <person name="Varghese N."/>
            <person name="Submissions S."/>
        </authorList>
    </citation>
    <scope>NUCLEOTIDE SEQUENCE [LARGE SCALE GENOMIC DNA]</scope>
    <source>
        <strain evidence="7">CGMCC 1.8995</strain>
    </source>
</reference>
<feature type="transmembrane region" description="Helical" evidence="5">
    <location>
        <begin position="101"/>
        <end position="123"/>
    </location>
</feature>
<evidence type="ECO:0000256" key="4">
    <source>
        <dbReference type="ARBA" id="ARBA00023136"/>
    </source>
</evidence>
<keyword evidence="7" id="KW-1185">Reference proteome</keyword>
<dbReference type="STRING" id="634436.SAMN05216361_1348"/>
<dbReference type="RefSeq" id="WP_073319762.1">
    <property type="nucleotide sequence ID" value="NZ_FQWD01000002.1"/>
</dbReference>
<organism evidence="6 7">
    <name type="scientific">Marisediminitalea aggregata</name>
    <dbReference type="NCBI Taxonomy" id="634436"/>
    <lineage>
        <taxon>Bacteria</taxon>
        <taxon>Pseudomonadati</taxon>
        <taxon>Pseudomonadota</taxon>
        <taxon>Gammaproteobacteria</taxon>
        <taxon>Alteromonadales</taxon>
        <taxon>Alteromonadaceae</taxon>
        <taxon>Marisediminitalea</taxon>
    </lineage>
</organism>
<proteinExistence type="predicted"/>
<evidence type="ECO:0000256" key="3">
    <source>
        <dbReference type="ARBA" id="ARBA00022989"/>
    </source>
</evidence>
<dbReference type="Proteomes" id="UP000184520">
    <property type="component" value="Unassembled WGS sequence"/>
</dbReference>
<evidence type="ECO:0000313" key="7">
    <source>
        <dbReference type="Proteomes" id="UP000184520"/>
    </source>
</evidence>
<gene>
    <name evidence="6" type="ORF">SAMN05216361_1348</name>
</gene>